<dbReference type="eggNOG" id="ENOG503384A">
    <property type="taxonomic scope" value="Bacteria"/>
</dbReference>
<keyword evidence="2" id="KW-1185">Reference proteome</keyword>
<dbReference type="KEGG" id="bid:Bind_1931"/>
<dbReference type="AlphaFoldDB" id="B2IEF7"/>
<sequence length="55" mass="5858">MTVNQLIELLQSMPAEAVVLLEGDGAFARVAGVNLEKSVTLGLPDEVILFTDAEE</sequence>
<dbReference type="HOGENOM" id="CLU_212678_0_0_5"/>
<dbReference type="RefSeq" id="WP_012384912.1">
    <property type="nucleotide sequence ID" value="NC_010581.1"/>
</dbReference>
<organism evidence="1 2">
    <name type="scientific">Beijerinckia indica subsp. indica (strain ATCC 9039 / DSM 1715 / NCIMB 8712)</name>
    <dbReference type="NCBI Taxonomy" id="395963"/>
    <lineage>
        <taxon>Bacteria</taxon>
        <taxon>Pseudomonadati</taxon>
        <taxon>Pseudomonadota</taxon>
        <taxon>Alphaproteobacteria</taxon>
        <taxon>Hyphomicrobiales</taxon>
        <taxon>Beijerinckiaceae</taxon>
        <taxon>Beijerinckia</taxon>
    </lineage>
</organism>
<gene>
    <name evidence="1" type="ordered locus">Bind_1931</name>
</gene>
<accession>B2IEF7</accession>
<reference evidence="1 2" key="2">
    <citation type="journal article" date="2010" name="J. Bacteriol.">
        <title>Complete genome sequence of Beijerinckia indica subsp. indica.</title>
        <authorList>
            <person name="Tamas I."/>
            <person name="Dedysh S.N."/>
            <person name="Liesack W."/>
            <person name="Stott M.B."/>
            <person name="Alam M."/>
            <person name="Murrell J.C."/>
            <person name="Dunfield P.F."/>
        </authorList>
    </citation>
    <scope>NUCLEOTIDE SEQUENCE [LARGE SCALE GENOMIC DNA]</scope>
    <source>
        <strain evidence="2">ATCC 9039 / DSM 1715 / NCIMB 8712</strain>
    </source>
</reference>
<protein>
    <submittedName>
        <fullName evidence="1">Uncharacterized protein</fullName>
    </submittedName>
</protein>
<evidence type="ECO:0000313" key="1">
    <source>
        <dbReference type="EMBL" id="ACB95555.1"/>
    </source>
</evidence>
<reference evidence="2" key="1">
    <citation type="submission" date="2008-03" db="EMBL/GenBank/DDBJ databases">
        <title>Complete sequence of chromosome of Beijerinckia indica subsp. indica ATCC 9039.</title>
        <authorList>
            <consortium name="US DOE Joint Genome Institute"/>
            <person name="Copeland A."/>
            <person name="Lucas S."/>
            <person name="Lapidus A."/>
            <person name="Glavina del Rio T."/>
            <person name="Dalin E."/>
            <person name="Tice H."/>
            <person name="Bruce D."/>
            <person name="Goodwin L."/>
            <person name="Pitluck S."/>
            <person name="LaButti K."/>
            <person name="Schmutz J."/>
            <person name="Larimer F."/>
            <person name="Land M."/>
            <person name="Hauser L."/>
            <person name="Kyrpides N."/>
            <person name="Mikhailova N."/>
            <person name="Dunfield P.F."/>
            <person name="Dedysh S.N."/>
            <person name="Liesack W."/>
            <person name="Saw J.H."/>
            <person name="Alam M."/>
            <person name="Chen Y."/>
            <person name="Murrell J.C."/>
            <person name="Richardson P."/>
        </authorList>
    </citation>
    <scope>NUCLEOTIDE SEQUENCE [LARGE SCALE GENOMIC DNA]</scope>
    <source>
        <strain evidence="2">ATCC 9039 / DSM 1715 / NCIMB 8712</strain>
    </source>
</reference>
<name>B2IEF7_BEII9</name>
<dbReference type="EMBL" id="CP001016">
    <property type="protein sequence ID" value="ACB95555.1"/>
    <property type="molecule type" value="Genomic_DNA"/>
</dbReference>
<dbReference type="Proteomes" id="UP000001695">
    <property type="component" value="Chromosome"/>
</dbReference>
<evidence type="ECO:0000313" key="2">
    <source>
        <dbReference type="Proteomes" id="UP000001695"/>
    </source>
</evidence>
<proteinExistence type="predicted"/>